<evidence type="ECO:0000256" key="2">
    <source>
        <dbReference type="SAM" id="MobiDB-lite"/>
    </source>
</evidence>
<keyword evidence="3" id="KW-1133">Transmembrane helix</keyword>
<keyword evidence="3" id="KW-0472">Membrane</keyword>
<protein>
    <submittedName>
        <fullName evidence="4">Uncharacterized protein</fullName>
    </submittedName>
</protein>
<evidence type="ECO:0000256" key="1">
    <source>
        <dbReference type="SAM" id="Coils"/>
    </source>
</evidence>
<proteinExistence type="predicted"/>
<sequence length="171" mass="18659">MIYLLLALLFIFVPAVRTSVMGMGSGLSALEQERQFYYTLFVIGAILLALHLVTENLDSAILRRSVSQYEGKINELKAKLYDQQQRATAPVVAPVSRTTDGRVYTEPVPVQPVPVQTSPVQPTPAHPTQSQAAGTVSLTENRTADHLPQPIFPQSDPSLTNTPPAERPPLS</sequence>
<keyword evidence="1" id="KW-0175">Coiled coil</keyword>
<gene>
    <name evidence="4" type="ORF">AUC43_01815</name>
</gene>
<keyword evidence="5" id="KW-1185">Reference proteome</keyword>
<reference evidence="4 5" key="1">
    <citation type="submission" date="2015-12" db="EMBL/GenBank/DDBJ databases">
        <authorList>
            <person name="Shamseldin A."/>
            <person name="Moawad H."/>
            <person name="Abd El-Rahim W.M."/>
            <person name="Sadowsky M.J."/>
        </authorList>
    </citation>
    <scope>NUCLEOTIDE SEQUENCE [LARGE SCALE GENOMIC DNA]</scope>
    <source>
        <strain evidence="4 5">DG5B</strain>
    </source>
</reference>
<feature type="compositionally biased region" description="Polar residues" evidence="2">
    <location>
        <begin position="126"/>
        <end position="141"/>
    </location>
</feature>
<keyword evidence="3" id="KW-0812">Transmembrane</keyword>
<dbReference type="EMBL" id="CP013909">
    <property type="protein sequence ID" value="ALW83946.1"/>
    <property type="molecule type" value="Genomic_DNA"/>
</dbReference>
<name>A0A0U4BJS8_9BACT</name>
<feature type="coiled-coil region" evidence="1">
    <location>
        <begin position="59"/>
        <end position="86"/>
    </location>
</feature>
<evidence type="ECO:0000313" key="5">
    <source>
        <dbReference type="Proteomes" id="UP000059542"/>
    </source>
</evidence>
<feature type="region of interest" description="Disordered" evidence="2">
    <location>
        <begin position="102"/>
        <end position="171"/>
    </location>
</feature>
<evidence type="ECO:0000256" key="3">
    <source>
        <dbReference type="SAM" id="Phobius"/>
    </source>
</evidence>
<feature type="transmembrane region" description="Helical" evidence="3">
    <location>
        <begin position="36"/>
        <end position="54"/>
    </location>
</feature>
<organism evidence="4 5">
    <name type="scientific">Hymenobacter sedentarius</name>
    <dbReference type="NCBI Taxonomy" id="1411621"/>
    <lineage>
        <taxon>Bacteria</taxon>
        <taxon>Pseudomonadati</taxon>
        <taxon>Bacteroidota</taxon>
        <taxon>Cytophagia</taxon>
        <taxon>Cytophagales</taxon>
        <taxon>Hymenobacteraceae</taxon>
        <taxon>Hymenobacter</taxon>
    </lineage>
</organism>
<accession>A0A0U4BJS8</accession>
<evidence type="ECO:0000313" key="4">
    <source>
        <dbReference type="EMBL" id="ALW83946.1"/>
    </source>
</evidence>
<dbReference type="AlphaFoldDB" id="A0A0U4BJS8"/>
<dbReference type="KEGG" id="hyg:AUC43_01815"/>
<dbReference type="STRING" id="1411621.AUC43_01815"/>
<dbReference type="Proteomes" id="UP000059542">
    <property type="component" value="Chromosome"/>
</dbReference>